<reference evidence="2" key="1">
    <citation type="journal article" date="2017" name="Environ. Microbiol. Rep.">
        <title>Genetic Diversity of Marine Anaerobic Ammonium-Oxidizing Bacteria as Revealed by Genomic and Proteomic Analyses of 'Candidatus Scalindua japonica'.</title>
        <authorList>
            <person name="Oshiki M."/>
            <person name="Mizuto K."/>
            <person name="Kimura Z."/>
            <person name="Kindaichi T."/>
            <person name="Satoh H."/>
            <person name="Okabe S."/>
        </authorList>
    </citation>
    <scope>NUCLEOTIDE SEQUENCE [LARGE SCALE GENOMIC DNA]</scope>
    <source>
        <strain evidence="2">husup-a2</strain>
    </source>
</reference>
<sequence length="74" mass="8806">MEEKKLVERNIEILDDLMAQVLKNKTPQERIMITFNMWSSAKKQLTNFLHSLHSEWSEKEIQQEVARRLSHGIV</sequence>
<organism evidence="1 2">
    <name type="scientific">Candidatus Scalindua japonica</name>
    <dbReference type="NCBI Taxonomy" id="1284222"/>
    <lineage>
        <taxon>Bacteria</taxon>
        <taxon>Pseudomonadati</taxon>
        <taxon>Planctomycetota</taxon>
        <taxon>Candidatus Brocadiia</taxon>
        <taxon>Candidatus Brocadiales</taxon>
        <taxon>Candidatus Scalinduaceae</taxon>
        <taxon>Candidatus Scalindua</taxon>
    </lineage>
</organism>
<comment type="caution">
    <text evidence="1">The sequence shown here is derived from an EMBL/GenBank/DDBJ whole genome shotgun (WGS) entry which is preliminary data.</text>
</comment>
<dbReference type="RefSeq" id="WP_096894728.1">
    <property type="nucleotide sequence ID" value="NZ_BAOS01000022.1"/>
</dbReference>
<dbReference type="Proteomes" id="UP000218542">
    <property type="component" value="Unassembled WGS sequence"/>
</dbReference>
<dbReference type="AlphaFoldDB" id="A0A286TZK8"/>
<accession>A0A286TZK8</accession>
<name>A0A286TZK8_9BACT</name>
<evidence type="ECO:0000313" key="1">
    <source>
        <dbReference type="EMBL" id="GAX61339.1"/>
    </source>
</evidence>
<dbReference type="OrthoDB" id="289778at2"/>
<keyword evidence="2" id="KW-1185">Reference proteome</keyword>
<evidence type="ECO:0000313" key="2">
    <source>
        <dbReference type="Proteomes" id="UP000218542"/>
    </source>
</evidence>
<protein>
    <submittedName>
        <fullName evidence="1">Anaerobic dehydrogenase</fullName>
    </submittedName>
</protein>
<dbReference type="EMBL" id="BAOS01000022">
    <property type="protein sequence ID" value="GAX61339.1"/>
    <property type="molecule type" value="Genomic_DNA"/>
</dbReference>
<proteinExistence type="predicted"/>
<gene>
    <name evidence="1" type="ORF">SCALIN_C22_0049</name>
</gene>